<dbReference type="PANTHER" id="PTHR23155">
    <property type="entry name" value="DISEASE RESISTANCE PROTEIN RP"/>
    <property type="match status" value="1"/>
</dbReference>
<organism evidence="10">
    <name type="scientific">Oryza nivara</name>
    <name type="common">Indian wild rice</name>
    <name type="synonym">Oryza sativa f. spontanea</name>
    <dbReference type="NCBI Taxonomy" id="4536"/>
    <lineage>
        <taxon>Eukaryota</taxon>
        <taxon>Viridiplantae</taxon>
        <taxon>Streptophyta</taxon>
        <taxon>Embryophyta</taxon>
        <taxon>Tracheophyta</taxon>
        <taxon>Spermatophyta</taxon>
        <taxon>Magnoliopsida</taxon>
        <taxon>Liliopsida</taxon>
        <taxon>Poales</taxon>
        <taxon>Poaceae</taxon>
        <taxon>BOP clade</taxon>
        <taxon>Oryzoideae</taxon>
        <taxon>Oryzeae</taxon>
        <taxon>Oryzinae</taxon>
        <taxon>Oryza</taxon>
    </lineage>
</organism>
<dbReference type="Pfam" id="PF18052">
    <property type="entry name" value="Rx_N"/>
    <property type="match status" value="1"/>
</dbReference>
<dbReference type="Gene3D" id="3.40.50.300">
    <property type="entry name" value="P-loop containing nucleotide triphosphate hydrolases"/>
    <property type="match status" value="1"/>
</dbReference>
<evidence type="ECO:0008006" key="12">
    <source>
        <dbReference type="Google" id="ProtNLM"/>
    </source>
</evidence>
<dbReference type="Proteomes" id="UP000006591">
    <property type="component" value="Chromosome 6"/>
</dbReference>
<keyword evidence="2" id="KW-0433">Leucine-rich repeat</keyword>
<proteinExistence type="inferred from homology"/>
<sequence length="972" mass="111111">MGTELTVTGWFLSPIIREMQDTAQSYIRGQFSWEKDQENDLERLDTILTEILAIVDVIEKREIKDGNQRKLLRKLKDAIYSAVDVLDSFQYMVLKSKIDSQAMVSRVTSSCVYLGKRVVGTDKFRRKLTDMLKKLDEVKTTADTLFKLVSFDSATAKLLPVTQARVTSPLKEENHIYGRKDDLDRLRDLLLMQSDSSAPGPSNSCVPVISIIGVGGIGKTSLAQLAFRDERIRASFGLRIWVCVSNIYDETTLARDILESVTGENYCSVTKLDELKNNFFLVLDDVWYDENRTNWENELVWNGVLSTLNTGLGGSKILVTTRTNKASELLRAGACLQLGGLNRDDYWMLFKSCAFGEKHPGLFQELKEIGMQIAERLNGLPLAAKVIGRLLNVDLDSSHWKKVLESDISGDVMKVLRLSYQHLPIHLQLCFSFCSLFPKSWRFDPRRLTDMWISQGFVQKEDESDNDMNVEDVAKGYFNDLVQRSFFERSLLDLPIEYVMHDLINDLARNVSKDEYTRIESEKQKEIPPNIRHLSISAHLWAGMKKTEMKNLRTLLVWSKSWPCWKLSLPNDVFKKSKYIQVLDLTGCCLERLPTSVKNLKHLRYLAFRVPEKPLPTALVQLYHLEVLVTRGHSCRGSGCFQLPTNMKKNLLKLRKAYLFNVGGATISGFGGQTLLHGPGEFHVKKESGHRLGELKEMNNIRGRLSVRFLENVEHQQQAVDAHLDCKEHIKHLQLEWSDLPRPITSELDPYVLEALRPHPDLERLNITGYKGERSPSWFETNWMKALTSIVLQNCMGWVQLPPLGQLPLLEDLVLRNMHAVKQIGQEFYGNGDTKGFPKLEEIVFDGMPNWEKWSGIEDGSLLPCLTRLYIAKCPKLQEAPPLNARPKVEVIKCQLVDLSDLAPLRCSESATVQRYYRQFVWKQNGVPASLQLILLSLLHPELDRQLQRREGTEWDKIAHVPEKKLETLNDA</sequence>
<evidence type="ECO:0000256" key="1">
    <source>
        <dbReference type="ARBA" id="ARBA00008894"/>
    </source>
</evidence>
<evidence type="ECO:0000256" key="2">
    <source>
        <dbReference type="ARBA" id="ARBA00022614"/>
    </source>
</evidence>
<dbReference type="AlphaFoldDB" id="A0A0E0HTK3"/>
<dbReference type="Pfam" id="PF00931">
    <property type="entry name" value="NB-ARC"/>
    <property type="match status" value="1"/>
</dbReference>
<reference evidence="10" key="1">
    <citation type="submission" date="2015-04" db="UniProtKB">
        <authorList>
            <consortium name="EnsemblPlants"/>
        </authorList>
    </citation>
    <scope>IDENTIFICATION</scope>
    <source>
        <strain evidence="10">SL10</strain>
    </source>
</reference>
<evidence type="ECO:0000256" key="4">
    <source>
        <dbReference type="ARBA" id="ARBA00022741"/>
    </source>
</evidence>
<dbReference type="PRINTS" id="PR00364">
    <property type="entry name" value="DISEASERSIST"/>
</dbReference>
<dbReference type="InterPro" id="IPR027417">
    <property type="entry name" value="P-loop_NTPase"/>
</dbReference>
<evidence type="ECO:0000256" key="3">
    <source>
        <dbReference type="ARBA" id="ARBA00022737"/>
    </source>
</evidence>
<evidence type="ECO:0000259" key="6">
    <source>
        <dbReference type="Pfam" id="PF00931"/>
    </source>
</evidence>
<dbReference type="SUPFAM" id="SSF52540">
    <property type="entry name" value="P-loop containing nucleoside triphosphate hydrolases"/>
    <property type="match status" value="1"/>
</dbReference>
<dbReference type="GO" id="GO:0098542">
    <property type="term" value="P:defense response to other organism"/>
    <property type="evidence" value="ECO:0007669"/>
    <property type="project" value="TreeGrafter"/>
</dbReference>
<keyword evidence="5" id="KW-0611">Plant defense</keyword>
<keyword evidence="4" id="KW-0547">Nucleotide-binding</keyword>
<dbReference type="InterPro" id="IPR056789">
    <property type="entry name" value="LRR_R13L1-DRL21"/>
</dbReference>
<dbReference type="EnsemblPlants" id="ONIVA06G25050.1">
    <property type="protein sequence ID" value="ONIVA06G25050.1"/>
    <property type="gene ID" value="ONIVA06G25050"/>
</dbReference>
<evidence type="ECO:0000313" key="10">
    <source>
        <dbReference type="EnsemblPlants" id="ONIVA06G25050.1"/>
    </source>
</evidence>
<protein>
    <recommendedName>
        <fullName evidence="12">NB-ARC domain-containing protein</fullName>
    </recommendedName>
</protein>
<evidence type="ECO:0000259" key="7">
    <source>
        <dbReference type="Pfam" id="PF18052"/>
    </source>
</evidence>
<evidence type="ECO:0000259" key="8">
    <source>
        <dbReference type="Pfam" id="PF23559"/>
    </source>
</evidence>
<dbReference type="Gene3D" id="1.20.5.4130">
    <property type="match status" value="1"/>
</dbReference>
<dbReference type="InterPro" id="IPR042197">
    <property type="entry name" value="Apaf_helical"/>
</dbReference>
<evidence type="ECO:0000256" key="5">
    <source>
        <dbReference type="ARBA" id="ARBA00022821"/>
    </source>
</evidence>
<name>A0A0E0HTK3_ORYNI</name>
<reference evidence="10" key="2">
    <citation type="submission" date="2018-04" db="EMBL/GenBank/DDBJ databases">
        <title>OnivRS2 (Oryza nivara Reference Sequence Version 2).</title>
        <authorList>
            <person name="Zhang J."/>
            <person name="Kudrna D."/>
            <person name="Lee S."/>
            <person name="Talag J."/>
            <person name="Rajasekar S."/>
            <person name="Welchert J."/>
            <person name="Hsing Y.-I."/>
            <person name="Wing R.A."/>
        </authorList>
    </citation>
    <scope>NUCLEOTIDE SEQUENCE [LARGE SCALE GENOMIC DNA]</scope>
    <source>
        <strain evidence="10">SL10</strain>
    </source>
</reference>
<feature type="domain" description="R13L1/DRL21-like LRR repeat region" evidence="9">
    <location>
        <begin position="692"/>
        <end position="818"/>
    </location>
</feature>
<dbReference type="Pfam" id="PF25019">
    <property type="entry name" value="LRR_R13L1-DRL21"/>
    <property type="match status" value="1"/>
</dbReference>
<evidence type="ECO:0000313" key="11">
    <source>
        <dbReference type="Proteomes" id="UP000006591"/>
    </source>
</evidence>
<feature type="domain" description="Disease resistance protein winged helix" evidence="8">
    <location>
        <begin position="436"/>
        <end position="508"/>
    </location>
</feature>
<dbReference type="InterPro" id="IPR002182">
    <property type="entry name" value="NB-ARC"/>
</dbReference>
<comment type="similarity">
    <text evidence="1">Belongs to the disease resistance NB-LRR family.</text>
</comment>
<dbReference type="Gramene" id="ONIVA06G25050.1">
    <property type="protein sequence ID" value="ONIVA06G25050.1"/>
    <property type="gene ID" value="ONIVA06G25050"/>
</dbReference>
<dbReference type="Pfam" id="PF23559">
    <property type="entry name" value="WHD_DRP"/>
    <property type="match status" value="1"/>
</dbReference>
<feature type="domain" description="NB-ARC" evidence="6">
    <location>
        <begin position="204"/>
        <end position="357"/>
    </location>
</feature>
<accession>A0A0E0HTK3</accession>
<dbReference type="Gene3D" id="1.10.10.10">
    <property type="entry name" value="Winged helix-like DNA-binding domain superfamily/Winged helix DNA-binding domain"/>
    <property type="match status" value="1"/>
</dbReference>
<dbReference type="InterPro" id="IPR041118">
    <property type="entry name" value="Rx_N"/>
</dbReference>
<feature type="domain" description="Disease resistance N-terminal" evidence="7">
    <location>
        <begin position="24"/>
        <end position="102"/>
    </location>
</feature>
<dbReference type="GO" id="GO:0043531">
    <property type="term" value="F:ADP binding"/>
    <property type="evidence" value="ECO:0007669"/>
    <property type="project" value="InterPro"/>
</dbReference>
<dbReference type="SUPFAM" id="SSF52058">
    <property type="entry name" value="L domain-like"/>
    <property type="match status" value="1"/>
</dbReference>
<dbReference type="InterPro" id="IPR032675">
    <property type="entry name" value="LRR_dom_sf"/>
</dbReference>
<evidence type="ECO:0000259" key="9">
    <source>
        <dbReference type="Pfam" id="PF25019"/>
    </source>
</evidence>
<dbReference type="InterPro" id="IPR058922">
    <property type="entry name" value="WHD_DRP"/>
</dbReference>
<dbReference type="Gene3D" id="3.80.10.10">
    <property type="entry name" value="Ribonuclease Inhibitor"/>
    <property type="match status" value="2"/>
</dbReference>
<keyword evidence="3" id="KW-0677">Repeat</keyword>
<dbReference type="InterPro" id="IPR036388">
    <property type="entry name" value="WH-like_DNA-bd_sf"/>
</dbReference>
<dbReference type="PANTHER" id="PTHR23155:SF1241">
    <property type="entry name" value="DISEASE RESISTANCE RPP13-LIKE PROTEIN 1-RELATED"/>
    <property type="match status" value="1"/>
</dbReference>
<keyword evidence="11" id="KW-1185">Reference proteome</keyword>
<dbReference type="InterPro" id="IPR044974">
    <property type="entry name" value="Disease_R_plants"/>
</dbReference>
<dbReference type="Gene3D" id="1.10.8.430">
    <property type="entry name" value="Helical domain of apoptotic protease-activating factors"/>
    <property type="match status" value="1"/>
</dbReference>